<evidence type="ECO:0000256" key="1">
    <source>
        <dbReference type="SAM" id="MobiDB-lite"/>
    </source>
</evidence>
<evidence type="ECO:0000313" key="2">
    <source>
        <dbReference type="EMBL" id="GAA4449808.1"/>
    </source>
</evidence>
<evidence type="ECO:0000313" key="3">
    <source>
        <dbReference type="Proteomes" id="UP001501410"/>
    </source>
</evidence>
<keyword evidence="3" id="KW-1185">Reference proteome</keyword>
<feature type="compositionally biased region" description="Basic and acidic residues" evidence="1">
    <location>
        <begin position="46"/>
        <end position="55"/>
    </location>
</feature>
<dbReference type="Proteomes" id="UP001501410">
    <property type="component" value="Unassembled WGS sequence"/>
</dbReference>
<proteinExistence type="predicted"/>
<organism evidence="2 3">
    <name type="scientific">Rurimicrobium arvi</name>
    <dbReference type="NCBI Taxonomy" id="2049916"/>
    <lineage>
        <taxon>Bacteria</taxon>
        <taxon>Pseudomonadati</taxon>
        <taxon>Bacteroidota</taxon>
        <taxon>Chitinophagia</taxon>
        <taxon>Chitinophagales</taxon>
        <taxon>Chitinophagaceae</taxon>
        <taxon>Rurimicrobium</taxon>
    </lineage>
</organism>
<dbReference type="EMBL" id="BAABEZ010000002">
    <property type="protein sequence ID" value="GAA4449808.1"/>
    <property type="molecule type" value="Genomic_DNA"/>
</dbReference>
<protein>
    <submittedName>
        <fullName evidence="2">Uncharacterized protein</fullName>
    </submittedName>
</protein>
<comment type="caution">
    <text evidence="2">The sequence shown here is derived from an EMBL/GenBank/DDBJ whole genome shotgun (WGS) entry which is preliminary data.</text>
</comment>
<accession>A0ABP8MI18</accession>
<gene>
    <name evidence="2" type="ORF">GCM10023092_04700</name>
</gene>
<feature type="compositionally biased region" description="Low complexity" evidence="1">
    <location>
        <begin position="1"/>
        <end position="14"/>
    </location>
</feature>
<name>A0ABP8MI18_9BACT</name>
<feature type="region of interest" description="Disordered" evidence="1">
    <location>
        <begin position="1"/>
        <end position="65"/>
    </location>
</feature>
<sequence>MAQNTQSTKTTNQKNVRKQQKNDSQERARIRQEGQKPQAPLNKKYSGRDSFDIHGRPVIQKDTMY</sequence>
<reference evidence="3" key="1">
    <citation type="journal article" date="2019" name="Int. J. Syst. Evol. Microbiol.">
        <title>The Global Catalogue of Microorganisms (GCM) 10K type strain sequencing project: providing services to taxonomists for standard genome sequencing and annotation.</title>
        <authorList>
            <consortium name="The Broad Institute Genomics Platform"/>
            <consortium name="The Broad Institute Genome Sequencing Center for Infectious Disease"/>
            <person name="Wu L."/>
            <person name="Ma J."/>
        </authorList>
    </citation>
    <scope>NUCLEOTIDE SEQUENCE [LARGE SCALE GENOMIC DNA]</scope>
    <source>
        <strain evidence="3">JCM 31921</strain>
    </source>
</reference>
<feature type="compositionally biased region" description="Basic and acidic residues" evidence="1">
    <location>
        <begin position="20"/>
        <end position="34"/>
    </location>
</feature>